<feature type="transmembrane region" description="Helical" evidence="9">
    <location>
        <begin position="461"/>
        <end position="481"/>
    </location>
</feature>
<evidence type="ECO:0000256" key="5">
    <source>
        <dbReference type="ARBA" id="ARBA00022989"/>
    </source>
</evidence>
<feature type="transmembrane region" description="Helical" evidence="9">
    <location>
        <begin position="327"/>
        <end position="353"/>
    </location>
</feature>
<feature type="transmembrane region" description="Helical" evidence="9">
    <location>
        <begin position="205"/>
        <end position="227"/>
    </location>
</feature>
<proteinExistence type="inferred from homology"/>
<feature type="transmembrane region" description="Helical" evidence="9">
    <location>
        <begin position="43"/>
        <end position="61"/>
    </location>
</feature>
<dbReference type="RefSeq" id="WP_345362006.1">
    <property type="nucleotide sequence ID" value="NZ_BAABII010000006.1"/>
</dbReference>
<comment type="similarity">
    <text evidence="7">Belongs to the MptA/B family.</text>
</comment>
<dbReference type="NCBIfam" id="NF038066">
    <property type="entry name" value="MptB"/>
    <property type="match status" value="1"/>
</dbReference>
<dbReference type="Proteomes" id="UP001564626">
    <property type="component" value="Unassembled WGS sequence"/>
</dbReference>
<evidence type="ECO:0000256" key="8">
    <source>
        <dbReference type="SAM" id="MobiDB-lite"/>
    </source>
</evidence>
<name>A0ABV4CDM5_9PSEU</name>
<sequence>MAAGEAADGSERTRTADEHPAISDGPAPLEAPERRQLDVVRRFGTTGSLVLAVGAIGAGANPVVNPIAGARLIGLPARMPTVAMACAWLGMMMVVIAWLWLGKLSWPGRERMVSVTQLARTVVMWALPLALAPPLFSTDMYSYLAQSEVAARGFDPYTIGSIHALGAEHPFVSNVPNIWRDTPSPYGPLFLMLGQALSPIIGDNVVFGVLLWRVVMLIGLAAAVWAIPRLARRCGVEPVAALWLGAANPIVLFHVVSGMHNEALMVGIMLAAIELGLRWQTVPGTVVTGVLLTIAGAIKPPGFIALGFFGIYVVLRRGGRFSDLFKVAGLLVAVFLATMTVITLASGWGLGWIETFDVPNRVKTFMAPLTAFGMTGGGISMLLGLGNHTDAMLAITKVIGYAIVAVVCLRMLWLAFRGRVEPLAAMGITFLALALAVPVLWPWYLMWAVVPLALSTNDNRFRITAMAICSAVSLLVPPTGAGYVLRVYQIPLAVTAALIAFALLLWLVRGKVPWPWSPRGRVRSATS</sequence>
<evidence type="ECO:0000313" key="10">
    <source>
        <dbReference type="EMBL" id="MEY8038643.1"/>
    </source>
</evidence>
<evidence type="ECO:0000256" key="3">
    <source>
        <dbReference type="ARBA" id="ARBA00022679"/>
    </source>
</evidence>
<evidence type="ECO:0000256" key="4">
    <source>
        <dbReference type="ARBA" id="ARBA00022692"/>
    </source>
</evidence>
<keyword evidence="4 9" id="KW-0812">Transmembrane</keyword>
<organism evidence="10 11">
    <name type="scientific">Saccharopolyspora cebuensis</name>
    <dbReference type="NCBI Taxonomy" id="418759"/>
    <lineage>
        <taxon>Bacteria</taxon>
        <taxon>Bacillati</taxon>
        <taxon>Actinomycetota</taxon>
        <taxon>Actinomycetes</taxon>
        <taxon>Pseudonocardiales</taxon>
        <taxon>Pseudonocardiaceae</taxon>
        <taxon>Saccharopolyspora</taxon>
    </lineage>
</organism>
<feature type="transmembrane region" description="Helical" evidence="9">
    <location>
        <begin position="398"/>
        <end position="416"/>
    </location>
</feature>
<keyword evidence="6 9" id="KW-0472">Membrane</keyword>
<evidence type="ECO:0000256" key="9">
    <source>
        <dbReference type="SAM" id="Phobius"/>
    </source>
</evidence>
<feature type="transmembrane region" description="Helical" evidence="9">
    <location>
        <begin position="487"/>
        <end position="508"/>
    </location>
</feature>
<feature type="transmembrane region" description="Helical" evidence="9">
    <location>
        <begin position="428"/>
        <end position="454"/>
    </location>
</feature>
<comment type="subcellular location">
    <subcellularLocation>
        <location evidence="1">Membrane</location>
        <topology evidence="1">Multi-pass membrane protein</topology>
    </subcellularLocation>
</comment>
<dbReference type="Pfam" id="PF26314">
    <property type="entry name" value="MptA_B_family"/>
    <property type="match status" value="1"/>
</dbReference>
<feature type="transmembrane region" description="Helical" evidence="9">
    <location>
        <begin position="81"/>
        <end position="101"/>
    </location>
</feature>
<gene>
    <name evidence="10" type="primary">mptB</name>
    <name evidence="10" type="ORF">AB8O55_04480</name>
</gene>
<keyword evidence="5 9" id="KW-1133">Transmembrane helix</keyword>
<keyword evidence="3" id="KW-0808">Transferase</keyword>
<evidence type="ECO:0000256" key="1">
    <source>
        <dbReference type="ARBA" id="ARBA00004141"/>
    </source>
</evidence>
<feature type="transmembrane region" description="Helical" evidence="9">
    <location>
        <begin position="286"/>
        <end position="315"/>
    </location>
</feature>
<evidence type="ECO:0000256" key="6">
    <source>
        <dbReference type="ARBA" id="ARBA00023136"/>
    </source>
</evidence>
<comment type="caution">
    <text evidence="10">The sequence shown here is derived from an EMBL/GenBank/DDBJ whole genome shotgun (WGS) entry which is preliminary data.</text>
</comment>
<keyword evidence="11" id="KW-1185">Reference proteome</keyword>
<feature type="transmembrane region" description="Helical" evidence="9">
    <location>
        <begin position="239"/>
        <end position="256"/>
    </location>
</feature>
<dbReference type="InterPro" id="IPR049829">
    <property type="entry name" value="MptA/B-like"/>
</dbReference>
<evidence type="ECO:0000256" key="7">
    <source>
        <dbReference type="ARBA" id="ARBA00043987"/>
    </source>
</evidence>
<reference evidence="10 11" key="1">
    <citation type="submission" date="2024-08" db="EMBL/GenBank/DDBJ databases">
        <title>Genome mining of Saccharopolyspora cebuensis PGLac3 from Nigerian medicinal plant.</title>
        <authorList>
            <person name="Ezeobiora C.E."/>
            <person name="Igbokwe N.H."/>
            <person name="Amin D.H."/>
            <person name="Mendie U.E."/>
        </authorList>
    </citation>
    <scope>NUCLEOTIDE SEQUENCE [LARGE SCALE GENOMIC DNA]</scope>
    <source>
        <strain evidence="10 11">PGLac3</strain>
    </source>
</reference>
<evidence type="ECO:0000313" key="11">
    <source>
        <dbReference type="Proteomes" id="UP001564626"/>
    </source>
</evidence>
<feature type="transmembrane region" description="Helical" evidence="9">
    <location>
        <begin position="365"/>
        <end position="386"/>
    </location>
</feature>
<evidence type="ECO:0000256" key="2">
    <source>
        <dbReference type="ARBA" id="ARBA00022676"/>
    </source>
</evidence>
<dbReference type="EMBL" id="JBGEHV010000005">
    <property type="protein sequence ID" value="MEY8038643.1"/>
    <property type="molecule type" value="Genomic_DNA"/>
</dbReference>
<protein>
    <submittedName>
        <fullName evidence="10">Polyprenol phosphomannose-dependent alpha 1,6 mannosyltransferase MptB</fullName>
    </submittedName>
</protein>
<feature type="compositionally biased region" description="Basic and acidic residues" evidence="8">
    <location>
        <begin position="9"/>
        <end position="21"/>
    </location>
</feature>
<keyword evidence="2 10" id="KW-0328">Glycosyltransferase</keyword>
<dbReference type="GO" id="GO:0016757">
    <property type="term" value="F:glycosyltransferase activity"/>
    <property type="evidence" value="ECO:0007669"/>
    <property type="project" value="UniProtKB-KW"/>
</dbReference>
<accession>A0ABV4CDM5</accession>
<feature type="region of interest" description="Disordered" evidence="8">
    <location>
        <begin position="1"/>
        <end position="29"/>
    </location>
</feature>